<dbReference type="AlphaFoldDB" id="A0A7G5N0F7"/>
<evidence type="ECO:0000313" key="2">
    <source>
        <dbReference type="EMBL" id="QMW80350.1"/>
    </source>
</evidence>
<feature type="domain" description="Polymerase/histidinol phosphatase N-terminal" evidence="1">
    <location>
        <begin position="25"/>
        <end position="92"/>
    </location>
</feature>
<dbReference type="SUPFAM" id="SSF89550">
    <property type="entry name" value="PHP domain-like"/>
    <property type="match status" value="1"/>
</dbReference>
<dbReference type="Gene3D" id="3.20.20.140">
    <property type="entry name" value="Metal-dependent hydrolases"/>
    <property type="match status" value="1"/>
</dbReference>
<protein>
    <submittedName>
        <fullName evidence="2">PHP domain-containing protein</fullName>
    </submittedName>
</protein>
<proteinExistence type="predicted"/>
<evidence type="ECO:0000259" key="1">
    <source>
        <dbReference type="SMART" id="SM00481"/>
    </source>
</evidence>
<dbReference type="EMBL" id="CP039126">
    <property type="protein sequence ID" value="QMW80350.1"/>
    <property type="molecule type" value="Genomic_DNA"/>
</dbReference>
<evidence type="ECO:0000313" key="3">
    <source>
        <dbReference type="Proteomes" id="UP000515789"/>
    </source>
</evidence>
<sequence length="333" mass="38010">MCSWTIQITHCRYLPDKEVIMYKRMELHNHTTESDASLTCEDLLLWMEADQVDAFGLTDHNTISGHPKMQKLLSGRSSGIQCIYGMEYTTYYGHILCLNLKEYVPWETIDRRRPELLFQAVRKKNALAGIAHPFSYGYPFARGCRFEMELTDYSCVDFIEIFNNPEPLHQVNEKGLLFWEDLVLKGWPIAMTCGMDLHGRWEMGGQFATFVNGEPGGDAASELEQAIRSQKTCISKGPVLEISMTPDSRALSFHLTDTKKPGFSCPDASQYLITLKTAAETYKTAPDRIFPIDRLNDAEYVIPKLYYKTTEIENLVCVSPVLHFTKQNRLSGM</sequence>
<dbReference type="PANTHER" id="PTHR42924">
    <property type="entry name" value="EXONUCLEASE"/>
    <property type="match status" value="1"/>
</dbReference>
<dbReference type="InterPro" id="IPR004013">
    <property type="entry name" value="PHP_dom"/>
</dbReference>
<dbReference type="Proteomes" id="UP000515789">
    <property type="component" value="Chromosome"/>
</dbReference>
<dbReference type="SMART" id="SM00481">
    <property type="entry name" value="POLIIIAc"/>
    <property type="match status" value="1"/>
</dbReference>
<dbReference type="GO" id="GO:0004534">
    <property type="term" value="F:5'-3' RNA exonuclease activity"/>
    <property type="evidence" value="ECO:0007669"/>
    <property type="project" value="TreeGrafter"/>
</dbReference>
<name>A0A7G5N0F7_9FIRM</name>
<dbReference type="InterPro" id="IPR016195">
    <property type="entry name" value="Pol/histidinol_Pase-like"/>
</dbReference>
<dbReference type="PANTHER" id="PTHR42924:SF3">
    <property type="entry name" value="POLYMERASE_HISTIDINOL PHOSPHATASE N-TERMINAL DOMAIN-CONTAINING PROTEIN"/>
    <property type="match status" value="1"/>
</dbReference>
<dbReference type="GO" id="GO:0035312">
    <property type="term" value="F:5'-3' DNA exonuclease activity"/>
    <property type="evidence" value="ECO:0007669"/>
    <property type="project" value="TreeGrafter"/>
</dbReference>
<reference evidence="2 3" key="1">
    <citation type="submission" date="2019-04" db="EMBL/GenBank/DDBJ databases">
        <authorList>
            <person name="Schori C."/>
            <person name="Ahrens C."/>
        </authorList>
    </citation>
    <scope>NUCLEOTIDE SEQUENCE [LARGE SCALE GENOMIC DNA]</scope>
    <source>
        <strain evidence="2 3">DSM 2950</strain>
    </source>
</reference>
<organism evidence="2 3">
    <name type="scientific">Blautia producta</name>
    <dbReference type="NCBI Taxonomy" id="33035"/>
    <lineage>
        <taxon>Bacteria</taxon>
        <taxon>Bacillati</taxon>
        <taxon>Bacillota</taxon>
        <taxon>Clostridia</taxon>
        <taxon>Lachnospirales</taxon>
        <taxon>Lachnospiraceae</taxon>
        <taxon>Blautia</taxon>
    </lineage>
</organism>
<dbReference type="InterPro" id="IPR003141">
    <property type="entry name" value="Pol/His_phosphatase_N"/>
</dbReference>
<dbReference type="NCBIfam" id="NF038032">
    <property type="entry name" value="CehA_McbA_metalo"/>
    <property type="match status" value="1"/>
</dbReference>
<dbReference type="Pfam" id="PF02811">
    <property type="entry name" value="PHP"/>
    <property type="match status" value="1"/>
</dbReference>
<accession>A0A7G5N0F7</accession>
<dbReference type="InterPro" id="IPR052018">
    <property type="entry name" value="PHP_domain"/>
</dbReference>
<gene>
    <name evidence="2" type="ORF">E5259_23715</name>
</gene>